<dbReference type="Gene3D" id="1.10.530.10">
    <property type="match status" value="1"/>
</dbReference>
<evidence type="ECO:0000313" key="3">
    <source>
        <dbReference type="Proteomes" id="UP001596292"/>
    </source>
</evidence>
<sequence>MSIDLDRAKFFDAVRRQPFAGHLTAPQVAGMEAILDACPPDLGVEKTAYCLATTFHETARTMRPIEEIGRGRGRSYGPTGFWGRGFVQLTWQANYAKATKELRARGILKPSEDLVKTPALAMRPDVAAAILFFGMIEGWFTGKKLGDYFVPGRSDPKGARRIINGTDCDALIAGYHAQFRVALIASVRVPDPAPPPKVPDPLSPMANMSSSPAPQISSPASPQPAPSGGLFHAPSPAPTAPGFWSRVHALLSRKAA</sequence>
<organism evidence="2 3">
    <name type="scientific">Methylobacterium komagatae</name>
    <dbReference type="NCBI Taxonomy" id="374425"/>
    <lineage>
        <taxon>Bacteria</taxon>
        <taxon>Pseudomonadati</taxon>
        <taxon>Pseudomonadota</taxon>
        <taxon>Alphaproteobacteria</taxon>
        <taxon>Hyphomicrobiales</taxon>
        <taxon>Methylobacteriaceae</taxon>
        <taxon>Methylobacterium</taxon>
    </lineage>
</organism>
<reference evidence="3" key="1">
    <citation type="journal article" date="2019" name="Int. J. Syst. Evol. Microbiol.">
        <title>The Global Catalogue of Microorganisms (GCM) 10K type strain sequencing project: providing services to taxonomists for standard genome sequencing and annotation.</title>
        <authorList>
            <consortium name="The Broad Institute Genomics Platform"/>
            <consortium name="The Broad Institute Genome Sequencing Center for Infectious Disease"/>
            <person name="Wu L."/>
            <person name="Ma J."/>
        </authorList>
    </citation>
    <scope>NUCLEOTIDE SEQUENCE [LARGE SCALE GENOMIC DNA]</scope>
    <source>
        <strain evidence="3">CCUG 48316</strain>
    </source>
</reference>
<accession>A0ABW2BKQ2</accession>
<feature type="region of interest" description="Disordered" evidence="1">
    <location>
        <begin position="190"/>
        <end position="237"/>
    </location>
</feature>
<evidence type="ECO:0000256" key="1">
    <source>
        <dbReference type="SAM" id="MobiDB-lite"/>
    </source>
</evidence>
<feature type="compositionally biased region" description="Low complexity" evidence="1">
    <location>
        <begin position="203"/>
        <end position="220"/>
    </location>
</feature>
<dbReference type="SUPFAM" id="SSF53955">
    <property type="entry name" value="Lysozyme-like"/>
    <property type="match status" value="1"/>
</dbReference>
<keyword evidence="3" id="KW-1185">Reference proteome</keyword>
<gene>
    <name evidence="2" type="ORF">ACFQE0_13680</name>
</gene>
<protein>
    <recommendedName>
        <fullName evidence="4">Glycoside hydrolase family 19 catalytic domain-containing protein</fullName>
    </recommendedName>
</protein>
<evidence type="ECO:0008006" key="4">
    <source>
        <dbReference type="Google" id="ProtNLM"/>
    </source>
</evidence>
<feature type="compositionally biased region" description="Pro residues" evidence="1">
    <location>
        <begin position="191"/>
        <end position="202"/>
    </location>
</feature>
<dbReference type="InterPro" id="IPR023346">
    <property type="entry name" value="Lysozyme-like_dom_sf"/>
</dbReference>
<evidence type="ECO:0000313" key="2">
    <source>
        <dbReference type="EMBL" id="MFC6790559.1"/>
    </source>
</evidence>
<dbReference type="Proteomes" id="UP001596292">
    <property type="component" value="Unassembled WGS sequence"/>
</dbReference>
<proteinExistence type="predicted"/>
<dbReference type="EMBL" id="JBHSWN010000001">
    <property type="protein sequence ID" value="MFC6790559.1"/>
    <property type="molecule type" value="Genomic_DNA"/>
</dbReference>
<name>A0ABW2BKQ2_9HYPH</name>
<dbReference type="RefSeq" id="WP_378970472.1">
    <property type="nucleotide sequence ID" value="NZ_JBHSWN010000001.1"/>
</dbReference>
<comment type="caution">
    <text evidence="2">The sequence shown here is derived from an EMBL/GenBank/DDBJ whole genome shotgun (WGS) entry which is preliminary data.</text>
</comment>